<evidence type="ECO:0000313" key="3">
    <source>
        <dbReference type="EMBL" id="TVY94076.1"/>
    </source>
</evidence>
<dbReference type="EMBL" id="QGML01000045">
    <property type="protein sequence ID" value="TVY94076.1"/>
    <property type="molecule type" value="Genomic_DNA"/>
</dbReference>
<dbReference type="GO" id="GO:0050664">
    <property type="term" value="F:oxidoreductase activity, acting on NAD(P)H, oxygen as acceptor"/>
    <property type="evidence" value="ECO:0007669"/>
    <property type="project" value="TreeGrafter"/>
</dbReference>
<dbReference type="Proteomes" id="UP000315522">
    <property type="component" value="Unassembled WGS sequence"/>
</dbReference>
<dbReference type="PANTHER" id="PTHR43008:SF8">
    <property type="entry name" value="BENZIL REDUCTASE ((S)-BENZOIN FORMING) IRC24"/>
    <property type="match status" value="1"/>
</dbReference>
<keyword evidence="2" id="KW-0560">Oxidoreductase</keyword>
<comment type="similarity">
    <text evidence="1">Belongs to the short-chain dehydrogenases/reductases (SDR) family.</text>
</comment>
<organism evidence="3 4">
    <name type="scientific">Lachnellula willkommii</name>
    <dbReference type="NCBI Taxonomy" id="215461"/>
    <lineage>
        <taxon>Eukaryota</taxon>
        <taxon>Fungi</taxon>
        <taxon>Dikarya</taxon>
        <taxon>Ascomycota</taxon>
        <taxon>Pezizomycotina</taxon>
        <taxon>Leotiomycetes</taxon>
        <taxon>Helotiales</taxon>
        <taxon>Lachnaceae</taxon>
        <taxon>Lachnellula</taxon>
    </lineage>
</organism>
<dbReference type="PRINTS" id="PR00081">
    <property type="entry name" value="GDHRDH"/>
</dbReference>
<evidence type="ECO:0000313" key="4">
    <source>
        <dbReference type="Proteomes" id="UP000315522"/>
    </source>
</evidence>
<accession>A0A559MM78</accession>
<dbReference type="Pfam" id="PF00106">
    <property type="entry name" value="adh_short"/>
    <property type="match status" value="2"/>
</dbReference>
<dbReference type="PANTHER" id="PTHR43008">
    <property type="entry name" value="BENZIL REDUCTASE"/>
    <property type="match status" value="1"/>
</dbReference>
<dbReference type="GO" id="GO:0016616">
    <property type="term" value="F:oxidoreductase activity, acting on the CH-OH group of donors, NAD or NADP as acceptor"/>
    <property type="evidence" value="ECO:0007669"/>
    <property type="project" value="UniProtKB-ARBA"/>
</dbReference>
<comment type="caution">
    <text evidence="3">The sequence shown here is derived from an EMBL/GenBank/DDBJ whole genome shotgun (WGS) entry which is preliminary data.</text>
</comment>
<protein>
    <submittedName>
        <fullName evidence="3">Short-chain dehydrogenase/reductase</fullName>
    </submittedName>
</protein>
<gene>
    <name evidence="3" type="primary">tropE_3</name>
    <name evidence="3" type="ORF">LAWI1_G000523</name>
</gene>
<dbReference type="Gene3D" id="3.40.50.720">
    <property type="entry name" value="NAD(P)-binding Rossmann-like Domain"/>
    <property type="match status" value="1"/>
</dbReference>
<evidence type="ECO:0000256" key="2">
    <source>
        <dbReference type="ARBA" id="ARBA00023002"/>
    </source>
</evidence>
<evidence type="ECO:0000256" key="1">
    <source>
        <dbReference type="ARBA" id="ARBA00006484"/>
    </source>
</evidence>
<proteinExistence type="inferred from homology"/>
<name>A0A559MM78_9HELO</name>
<dbReference type="SUPFAM" id="SSF51735">
    <property type="entry name" value="NAD(P)-binding Rossmann-fold domains"/>
    <property type="match status" value="1"/>
</dbReference>
<reference evidence="3 4" key="1">
    <citation type="submission" date="2018-05" db="EMBL/GenBank/DDBJ databases">
        <title>Genome sequencing and assembly of the regulated plant pathogen Lachnellula willkommii and related sister species for the development of diagnostic species identification markers.</title>
        <authorList>
            <person name="Giroux E."/>
            <person name="Bilodeau G."/>
        </authorList>
    </citation>
    <scope>NUCLEOTIDE SEQUENCE [LARGE SCALE GENOMIC DNA]</scope>
    <source>
        <strain evidence="3 4">CBS 172.35</strain>
    </source>
</reference>
<dbReference type="AlphaFoldDB" id="A0A559MM78"/>
<dbReference type="InterPro" id="IPR036291">
    <property type="entry name" value="NAD(P)-bd_dom_sf"/>
</dbReference>
<sequence>MEETNIIVITGIIYSTQKSQTWVELMTHSFHIGANTGIGLETVKSLLRSSLKYHILLGGRDFEKARLAAESSTSEATSQSSVEPFEVDVESDESIQRAYEAIAAKHPRIDCLVNNADSSSSTSSSSAKPGASFDAYIQDGSMTIRQAWNKAWDVNVTGAHIMTSTFLPLLLRSKNPRLVFLTSGLSSLHEASDASNPRNILPRAGLPKTQLFAGYRSSKAGLNMMMVEWAKSLKNDGVKVWAVAPGLLATSLGGNTELLRKLGAREPSVGGDVIRGVIEGKRDVDVGNVVREYLTPIQPW</sequence>
<keyword evidence="4" id="KW-1185">Reference proteome</keyword>
<dbReference type="InterPro" id="IPR002347">
    <property type="entry name" value="SDR_fam"/>
</dbReference>